<dbReference type="InterPro" id="IPR005321">
    <property type="entry name" value="Peptidase_S58_DmpA"/>
</dbReference>
<evidence type="ECO:0000256" key="3">
    <source>
        <dbReference type="SAM" id="MobiDB-lite"/>
    </source>
</evidence>
<dbReference type="PANTHER" id="PTHR36512">
    <property type="entry name" value="D-AMINOPEPTIDASE"/>
    <property type="match status" value="1"/>
</dbReference>
<sequence length="665" mass="72591">MAAHAPCPDPYPALTGTDRDELYEHVKQHYARFGWKVVKQRTRVRPTGEVYRVSLACDHSGRRREMSRGIRAPRSRKTECQWTADLMRTGDDWMYVAGRFIHNHPPPLSTQPSKDSLRAREEAQARRRAAERGHVRDVLPTLHLGPYRPGPKNSLTDVPGVLVSVQSMQPSPGINTGLTVILPRREWLTEACHANIFRFNGAGEVTGSHWVQETGLLNSPIVLTNSMSIGDAYRGVLDWAMAHHGKEGQLDSVLLPVVAETYDGYLNDICKMMIKPQDVTRGIDLCNDGPVPEGNTGGGTGMVCHHWKGGTGSASRVLPGQPPAPARTPAPTPTRPDPEADAEGDVVVDGEGGDDDEDNDNDEDEEPEDAVPGQATPTQAAPAQATPIQPLPTYTVGVLVQANYGKAEHFRIGGAPVGRILRDQNAHERIILQKAEDARREAEELRLRNERRQKQYEEQLAAQSGQLPNQPDIDLAFAQANQLANQLQQANMQQQAALHQQSRQSSASDDARAQAQLRWQASVAAHKQRKDGSIIVVLATDAPLNATQCERLAKRATVGFARVGGVGHHMSGDIFIAFSTGNSIPVAPTVGPDGGPAVDPIRPRTRTIAAVDDATLDGLFEAAADATEEAIYNAMFMAQSMEGFKGRKVEALPLKWIKDIMEKYL</sequence>
<feature type="compositionally biased region" description="Pro residues" evidence="3">
    <location>
        <begin position="320"/>
        <end position="335"/>
    </location>
</feature>
<keyword evidence="5" id="KW-1185">Reference proteome</keyword>
<dbReference type="InterPro" id="IPR016117">
    <property type="entry name" value="ArgJ-like_dom_sf"/>
</dbReference>
<evidence type="ECO:0000313" key="5">
    <source>
        <dbReference type="Proteomes" id="UP000813385"/>
    </source>
</evidence>
<dbReference type="SUPFAM" id="SSF56266">
    <property type="entry name" value="DmpA/ArgJ-like"/>
    <property type="match status" value="3"/>
</dbReference>
<dbReference type="OrthoDB" id="2107894at2759"/>
<dbReference type="PANTHER" id="PTHR36512:SF3">
    <property type="entry name" value="BLR5678 PROTEIN"/>
    <property type="match status" value="1"/>
</dbReference>
<dbReference type="AlphaFoldDB" id="A0A8K0X5K0"/>
<accession>A0A8K0X5K0</accession>
<dbReference type="Pfam" id="PF03576">
    <property type="entry name" value="Peptidase_S58"/>
    <property type="match status" value="2"/>
</dbReference>
<feature type="region of interest" description="Disordered" evidence="3">
    <location>
        <begin position="297"/>
        <end position="388"/>
    </location>
</feature>
<organism evidence="4 5">
    <name type="scientific">Plectosphaerella cucumerina</name>
    <dbReference type="NCBI Taxonomy" id="40658"/>
    <lineage>
        <taxon>Eukaryota</taxon>
        <taxon>Fungi</taxon>
        <taxon>Dikarya</taxon>
        <taxon>Ascomycota</taxon>
        <taxon>Pezizomycotina</taxon>
        <taxon>Sordariomycetes</taxon>
        <taxon>Hypocreomycetidae</taxon>
        <taxon>Glomerellales</taxon>
        <taxon>Plectosphaerellaceae</taxon>
        <taxon>Plectosphaerella</taxon>
    </lineage>
</organism>
<feature type="coiled-coil region" evidence="2">
    <location>
        <begin position="428"/>
        <end position="504"/>
    </location>
</feature>
<evidence type="ECO:0000256" key="2">
    <source>
        <dbReference type="SAM" id="Coils"/>
    </source>
</evidence>
<evidence type="ECO:0000313" key="4">
    <source>
        <dbReference type="EMBL" id="KAH7367365.1"/>
    </source>
</evidence>
<comment type="similarity">
    <text evidence="1">Belongs to the peptidase S58 family.</text>
</comment>
<proteinExistence type="inferred from homology"/>
<protein>
    <submittedName>
        <fullName evidence="4">Peptidase family S58-domain-containing protein</fullName>
    </submittedName>
</protein>
<reference evidence="4" key="1">
    <citation type="journal article" date="2021" name="Nat. Commun.">
        <title>Genetic determinants of endophytism in the Arabidopsis root mycobiome.</title>
        <authorList>
            <person name="Mesny F."/>
            <person name="Miyauchi S."/>
            <person name="Thiergart T."/>
            <person name="Pickel B."/>
            <person name="Atanasova L."/>
            <person name="Karlsson M."/>
            <person name="Huettel B."/>
            <person name="Barry K.W."/>
            <person name="Haridas S."/>
            <person name="Chen C."/>
            <person name="Bauer D."/>
            <person name="Andreopoulos W."/>
            <person name="Pangilinan J."/>
            <person name="LaButti K."/>
            <person name="Riley R."/>
            <person name="Lipzen A."/>
            <person name="Clum A."/>
            <person name="Drula E."/>
            <person name="Henrissat B."/>
            <person name="Kohler A."/>
            <person name="Grigoriev I.V."/>
            <person name="Martin F.M."/>
            <person name="Hacquard S."/>
        </authorList>
    </citation>
    <scope>NUCLEOTIDE SEQUENCE</scope>
    <source>
        <strain evidence="4">MPI-CAGE-AT-0016</strain>
    </source>
</reference>
<dbReference type="GO" id="GO:0004177">
    <property type="term" value="F:aminopeptidase activity"/>
    <property type="evidence" value="ECO:0007669"/>
    <property type="project" value="TreeGrafter"/>
</dbReference>
<feature type="compositionally biased region" description="Acidic residues" evidence="3">
    <location>
        <begin position="339"/>
        <end position="369"/>
    </location>
</feature>
<evidence type="ECO:0000256" key="1">
    <source>
        <dbReference type="ARBA" id="ARBA00007068"/>
    </source>
</evidence>
<feature type="compositionally biased region" description="Low complexity" evidence="3">
    <location>
        <begin position="370"/>
        <end position="388"/>
    </location>
</feature>
<dbReference type="EMBL" id="JAGPXD010000002">
    <property type="protein sequence ID" value="KAH7367365.1"/>
    <property type="molecule type" value="Genomic_DNA"/>
</dbReference>
<name>A0A8K0X5K0_9PEZI</name>
<comment type="caution">
    <text evidence="4">The sequence shown here is derived from an EMBL/GenBank/DDBJ whole genome shotgun (WGS) entry which is preliminary data.</text>
</comment>
<dbReference type="Proteomes" id="UP000813385">
    <property type="component" value="Unassembled WGS sequence"/>
</dbReference>
<feature type="compositionally biased region" description="Basic and acidic residues" evidence="3">
    <location>
        <begin position="115"/>
        <end position="135"/>
    </location>
</feature>
<gene>
    <name evidence="4" type="ORF">B0T11DRAFT_53201</name>
</gene>
<feature type="region of interest" description="Disordered" evidence="3">
    <location>
        <begin position="104"/>
        <end position="135"/>
    </location>
</feature>
<dbReference type="Gene3D" id="3.60.70.12">
    <property type="entry name" value="L-amino peptidase D-ALA esterase/amidase"/>
    <property type="match status" value="3"/>
</dbReference>
<keyword evidence="2" id="KW-0175">Coiled coil</keyword>